<dbReference type="InterPro" id="IPR011067">
    <property type="entry name" value="Plasmid_toxin/cell-grow_inhib"/>
</dbReference>
<protein>
    <submittedName>
        <fullName evidence="3">mRNA interferase MazF</fullName>
    </submittedName>
</protein>
<dbReference type="PANTHER" id="PTHR33988:SF1">
    <property type="entry name" value="ENDORIBONUCLEASE MAZF7-RELATED"/>
    <property type="match status" value="1"/>
</dbReference>
<evidence type="ECO:0000313" key="4">
    <source>
        <dbReference type="Proteomes" id="UP000243528"/>
    </source>
</evidence>
<dbReference type="GO" id="GO:0004521">
    <property type="term" value="F:RNA endonuclease activity"/>
    <property type="evidence" value="ECO:0007669"/>
    <property type="project" value="TreeGrafter"/>
</dbReference>
<evidence type="ECO:0000313" key="3">
    <source>
        <dbReference type="EMBL" id="PSK98298.1"/>
    </source>
</evidence>
<dbReference type="InterPro" id="IPR003477">
    <property type="entry name" value="PemK-like"/>
</dbReference>
<dbReference type="PANTHER" id="PTHR33988">
    <property type="entry name" value="ENDORIBONUCLEASE MAZF-RELATED"/>
    <property type="match status" value="1"/>
</dbReference>
<dbReference type="Pfam" id="PF02452">
    <property type="entry name" value="PemK_toxin"/>
    <property type="match status" value="1"/>
</dbReference>
<dbReference type="Proteomes" id="UP000243528">
    <property type="component" value="Unassembled WGS sequence"/>
</dbReference>
<comment type="similarity">
    <text evidence="1">Belongs to the PemK/MazF family.</text>
</comment>
<dbReference type="SUPFAM" id="SSF50118">
    <property type="entry name" value="Cell growth inhibitor/plasmid maintenance toxic component"/>
    <property type="match status" value="1"/>
</dbReference>
<dbReference type="AlphaFoldDB" id="A0A2P8DM87"/>
<gene>
    <name evidence="3" type="ORF">CLV30_12084</name>
</gene>
<comment type="caution">
    <text evidence="3">The sequence shown here is derived from an EMBL/GenBank/DDBJ whole genome shotgun (WGS) entry which is preliminary data.</text>
</comment>
<keyword evidence="2" id="KW-1277">Toxin-antitoxin system</keyword>
<dbReference type="Gene3D" id="2.30.30.110">
    <property type="match status" value="1"/>
</dbReference>
<name>A0A2P8DM87_9ACTN</name>
<proteinExistence type="inferred from homology"/>
<dbReference type="GO" id="GO:0016075">
    <property type="term" value="P:rRNA catabolic process"/>
    <property type="evidence" value="ECO:0007669"/>
    <property type="project" value="TreeGrafter"/>
</dbReference>
<sequence>MIVSASEMSQFGLPIVLPVTRTKRGYVTHVELDGVLPVTSYVQCEQIRVVSADRMIRHVATLDTVHLMRVETILRRILAL</sequence>
<organism evidence="3 4">
    <name type="scientific">Haloactinopolyspora alba</name>
    <dbReference type="NCBI Taxonomy" id="648780"/>
    <lineage>
        <taxon>Bacteria</taxon>
        <taxon>Bacillati</taxon>
        <taxon>Actinomycetota</taxon>
        <taxon>Actinomycetes</taxon>
        <taxon>Jiangellales</taxon>
        <taxon>Jiangellaceae</taxon>
        <taxon>Haloactinopolyspora</taxon>
    </lineage>
</organism>
<reference evidence="3 4" key="1">
    <citation type="submission" date="2018-03" db="EMBL/GenBank/DDBJ databases">
        <title>Genomic Encyclopedia of Archaeal and Bacterial Type Strains, Phase II (KMG-II): from individual species to whole genera.</title>
        <authorList>
            <person name="Goeker M."/>
        </authorList>
    </citation>
    <scope>NUCLEOTIDE SEQUENCE [LARGE SCALE GENOMIC DNA]</scope>
    <source>
        <strain evidence="3 4">DSM 45211</strain>
    </source>
</reference>
<keyword evidence="4" id="KW-1185">Reference proteome</keyword>
<dbReference type="GO" id="GO:0003677">
    <property type="term" value="F:DNA binding"/>
    <property type="evidence" value="ECO:0007669"/>
    <property type="project" value="InterPro"/>
</dbReference>
<evidence type="ECO:0000256" key="2">
    <source>
        <dbReference type="ARBA" id="ARBA00022649"/>
    </source>
</evidence>
<evidence type="ECO:0000256" key="1">
    <source>
        <dbReference type="ARBA" id="ARBA00007521"/>
    </source>
</evidence>
<dbReference type="EMBL" id="PYGE01000020">
    <property type="protein sequence ID" value="PSK98298.1"/>
    <property type="molecule type" value="Genomic_DNA"/>
</dbReference>
<dbReference type="GO" id="GO:0006402">
    <property type="term" value="P:mRNA catabolic process"/>
    <property type="evidence" value="ECO:0007669"/>
    <property type="project" value="TreeGrafter"/>
</dbReference>
<accession>A0A2P8DM87</accession>